<dbReference type="AlphaFoldDB" id="A0AA96Y7B6"/>
<reference evidence="2" key="1">
    <citation type="submission" date="2020-05" db="EMBL/GenBank/DDBJ databases">
        <authorList>
            <person name="Zhu T."/>
            <person name="Keshari N."/>
            <person name="Lu X."/>
        </authorList>
    </citation>
    <scope>NUCLEOTIDE SEQUENCE</scope>
    <source>
        <strain evidence="2">NK1-22</strain>
    </source>
</reference>
<proteinExistence type="predicted"/>
<organism evidence="2">
    <name type="scientific">Thermoleptolyngbya oregonensis NK1-22</name>
    <dbReference type="NCBI Taxonomy" id="2547457"/>
    <lineage>
        <taxon>Bacteria</taxon>
        <taxon>Bacillati</taxon>
        <taxon>Cyanobacteriota</taxon>
        <taxon>Cyanophyceae</taxon>
        <taxon>Oculatellales</taxon>
        <taxon>Oculatellaceae</taxon>
        <taxon>Thermoleptolyngbya</taxon>
    </lineage>
</organism>
<name>A0AA96Y7B6_9CYAN</name>
<gene>
    <name evidence="2" type="ORF">HNI00_18820</name>
</gene>
<dbReference type="EMBL" id="CP053540">
    <property type="protein sequence ID" value="WOB44976.1"/>
    <property type="molecule type" value="Genomic_DNA"/>
</dbReference>
<sequence length="65" mass="7285">MNLKRTEATGLGCSSGRSPRPKDKDQEKPRPVGRHIEPETPESLPNKPLVRFSTHPPASHCSRWV</sequence>
<evidence type="ECO:0000256" key="1">
    <source>
        <dbReference type="SAM" id="MobiDB-lite"/>
    </source>
</evidence>
<accession>A0AA96Y7B6</accession>
<feature type="region of interest" description="Disordered" evidence="1">
    <location>
        <begin position="1"/>
        <end position="65"/>
    </location>
</feature>
<evidence type="ECO:0000313" key="2">
    <source>
        <dbReference type="EMBL" id="WOB44976.1"/>
    </source>
</evidence>
<feature type="compositionally biased region" description="Basic and acidic residues" evidence="1">
    <location>
        <begin position="20"/>
        <end position="38"/>
    </location>
</feature>
<dbReference type="RefSeq" id="WP_316788424.1">
    <property type="nucleotide sequence ID" value="NZ_CP053540.1"/>
</dbReference>
<dbReference type="KEGG" id="tog:HNI00_18820"/>
<protein>
    <submittedName>
        <fullName evidence="2">Uncharacterized protein</fullName>
    </submittedName>
</protein>